<dbReference type="GO" id="GO:0005886">
    <property type="term" value="C:plasma membrane"/>
    <property type="evidence" value="ECO:0007669"/>
    <property type="project" value="TreeGrafter"/>
</dbReference>
<sequence>MMNVLLLFSCIITVVVGAPVSVTGHRGETVHITCPYESGYETNKKYLCKGDCRLVNKDIIVESGSPAKGKRFSLIDDKTARVFTVTITDLRTKDEGNYSCGVSTSYLLPDQYSEIILLVKLDEKITGQPTKRHTVQPTKHPVAITQSYFSKSVFNLQSTGIKPKDQSLSSTVVSVVYISIGLTLIVIGLLVALTVICKKKNGGKKSPTVTQSGPSDQVSAVHFLPESTPADFNYCDHEYQEIGELQLKNVNSTITMYSTGPADSTPKAPVDSMIYTTVQTPADSMNYSTSEAPADSTIYSTAESPVDSTIHSTAESPIDSTIYSTAETPVDSTIYSTAESPADSTIYSTAESPVDSTIYSTAETPADSMNYSTSEAPVESTIYSTAETPVDSTIYSTAETPVDSTIYSTAESPIDSTIYSTAESPIDSTIYSTALL</sequence>
<dbReference type="AlphaFoldDB" id="A0A9W7WXG1"/>
<feature type="domain" description="Immunoglobulin" evidence="6">
    <location>
        <begin position="19"/>
        <end position="120"/>
    </location>
</feature>
<accession>A0A9W7WXG1</accession>
<dbReference type="CDD" id="cd05716">
    <property type="entry name" value="IgV_pIgR_like"/>
    <property type="match status" value="1"/>
</dbReference>
<comment type="caution">
    <text evidence="7">The sequence shown here is derived from an EMBL/GenBank/DDBJ whole genome shotgun (WGS) entry which is preliminary data.</text>
</comment>
<evidence type="ECO:0000259" key="6">
    <source>
        <dbReference type="SMART" id="SM00409"/>
    </source>
</evidence>
<dbReference type="SMART" id="SM00409">
    <property type="entry name" value="IG"/>
    <property type="match status" value="1"/>
</dbReference>
<feature type="signal peptide" evidence="5">
    <location>
        <begin position="1"/>
        <end position="17"/>
    </location>
</feature>
<feature type="chain" id="PRO_5040830250" evidence="5">
    <location>
        <begin position="18"/>
        <end position="436"/>
    </location>
</feature>
<protein>
    <submittedName>
        <fullName evidence="7">NILT2 leucocyte receptor</fullName>
    </submittedName>
</protein>
<keyword evidence="8" id="KW-1185">Reference proteome</keyword>
<proteinExistence type="predicted"/>
<dbReference type="OrthoDB" id="8920197at2759"/>
<organism evidence="7 8">
    <name type="scientific">Triplophysa rosa</name>
    <name type="common">Cave loach</name>
    <dbReference type="NCBI Taxonomy" id="992332"/>
    <lineage>
        <taxon>Eukaryota</taxon>
        <taxon>Metazoa</taxon>
        <taxon>Chordata</taxon>
        <taxon>Craniata</taxon>
        <taxon>Vertebrata</taxon>
        <taxon>Euteleostomi</taxon>
        <taxon>Actinopterygii</taxon>
        <taxon>Neopterygii</taxon>
        <taxon>Teleostei</taxon>
        <taxon>Ostariophysi</taxon>
        <taxon>Cypriniformes</taxon>
        <taxon>Nemacheilidae</taxon>
        <taxon>Triplophysa</taxon>
    </lineage>
</organism>
<dbReference type="SUPFAM" id="SSF48726">
    <property type="entry name" value="Immunoglobulin"/>
    <property type="match status" value="1"/>
</dbReference>
<comment type="subcellular location">
    <subcellularLocation>
        <location evidence="1">Membrane</location>
    </subcellularLocation>
</comment>
<dbReference type="InterPro" id="IPR050671">
    <property type="entry name" value="CD300_family_receptors"/>
</dbReference>
<dbReference type="InterPro" id="IPR036179">
    <property type="entry name" value="Ig-like_dom_sf"/>
</dbReference>
<keyword evidence="7" id="KW-0675">Receptor</keyword>
<name>A0A9W7WXG1_TRIRA</name>
<evidence type="ECO:0000256" key="1">
    <source>
        <dbReference type="ARBA" id="ARBA00004370"/>
    </source>
</evidence>
<evidence type="ECO:0000256" key="4">
    <source>
        <dbReference type="SAM" id="Phobius"/>
    </source>
</evidence>
<dbReference type="PANTHER" id="PTHR11860:SF118">
    <property type="entry name" value="CMRF35-LIKE MOLECULE 3-RELATED"/>
    <property type="match status" value="1"/>
</dbReference>
<dbReference type="Proteomes" id="UP001059041">
    <property type="component" value="Linkage Group LG4"/>
</dbReference>
<evidence type="ECO:0000313" key="8">
    <source>
        <dbReference type="Proteomes" id="UP001059041"/>
    </source>
</evidence>
<evidence type="ECO:0000256" key="3">
    <source>
        <dbReference type="ARBA" id="ARBA00023136"/>
    </source>
</evidence>
<dbReference type="Gene3D" id="2.60.40.10">
    <property type="entry name" value="Immunoglobulins"/>
    <property type="match status" value="1"/>
</dbReference>
<dbReference type="InterPro" id="IPR013106">
    <property type="entry name" value="Ig_V-set"/>
</dbReference>
<dbReference type="InterPro" id="IPR003599">
    <property type="entry name" value="Ig_sub"/>
</dbReference>
<dbReference type="EMBL" id="JAFHDT010000004">
    <property type="protein sequence ID" value="KAI7810452.1"/>
    <property type="molecule type" value="Genomic_DNA"/>
</dbReference>
<feature type="transmembrane region" description="Helical" evidence="4">
    <location>
        <begin position="175"/>
        <end position="196"/>
    </location>
</feature>
<gene>
    <name evidence="7" type="ORF">IRJ41_001861</name>
</gene>
<keyword evidence="2 4" id="KW-0812">Transmembrane</keyword>
<evidence type="ECO:0000256" key="2">
    <source>
        <dbReference type="ARBA" id="ARBA00022692"/>
    </source>
</evidence>
<dbReference type="InterPro" id="IPR013783">
    <property type="entry name" value="Ig-like_fold"/>
</dbReference>
<reference evidence="7" key="1">
    <citation type="submission" date="2021-02" db="EMBL/GenBank/DDBJ databases">
        <title>Comparative genomics reveals that relaxation of natural selection precedes convergent phenotypic evolution of cavefish.</title>
        <authorList>
            <person name="Peng Z."/>
        </authorList>
    </citation>
    <scope>NUCLEOTIDE SEQUENCE</scope>
    <source>
        <tissue evidence="7">Muscle</tissue>
    </source>
</reference>
<keyword evidence="3 4" id="KW-0472">Membrane</keyword>
<evidence type="ECO:0000313" key="7">
    <source>
        <dbReference type="EMBL" id="KAI7810452.1"/>
    </source>
</evidence>
<evidence type="ECO:0000256" key="5">
    <source>
        <dbReference type="SAM" id="SignalP"/>
    </source>
</evidence>
<dbReference type="Pfam" id="PF07686">
    <property type="entry name" value="V-set"/>
    <property type="match status" value="1"/>
</dbReference>
<keyword evidence="4" id="KW-1133">Transmembrane helix</keyword>
<keyword evidence="5" id="KW-0732">Signal</keyword>
<dbReference type="PANTHER" id="PTHR11860">
    <property type="entry name" value="POLYMERIC-IMMUNOGLOBULIN RECEPTOR"/>
    <property type="match status" value="1"/>
</dbReference>
<dbReference type="GO" id="GO:0004888">
    <property type="term" value="F:transmembrane signaling receptor activity"/>
    <property type="evidence" value="ECO:0007669"/>
    <property type="project" value="TreeGrafter"/>
</dbReference>